<keyword evidence="2" id="KW-0732">Signal</keyword>
<evidence type="ECO:0000313" key="3">
    <source>
        <dbReference type="EMBL" id="KAL2864846.1"/>
    </source>
</evidence>
<comment type="caution">
    <text evidence="3">The sequence shown here is derived from an EMBL/GenBank/DDBJ whole genome shotgun (WGS) entry which is preliminary data.</text>
</comment>
<dbReference type="Proteomes" id="UP001610432">
    <property type="component" value="Unassembled WGS sequence"/>
</dbReference>
<accession>A0ABR4LJY1</accession>
<feature type="signal peptide" evidence="2">
    <location>
        <begin position="1"/>
        <end position="19"/>
    </location>
</feature>
<dbReference type="RefSeq" id="XP_070883825.1">
    <property type="nucleotide sequence ID" value="XM_071025443.1"/>
</dbReference>
<gene>
    <name evidence="3" type="ORF">BJX67DRAFT_200361</name>
</gene>
<feature type="chain" id="PRO_5045281026" description="GPI anchored protein" evidence="2">
    <location>
        <begin position="20"/>
        <end position="321"/>
    </location>
</feature>
<reference evidence="3 4" key="1">
    <citation type="submission" date="2024-07" db="EMBL/GenBank/DDBJ databases">
        <title>Section-level genome sequencing and comparative genomics of Aspergillus sections Usti and Cavernicolus.</title>
        <authorList>
            <consortium name="Lawrence Berkeley National Laboratory"/>
            <person name="Nybo J.L."/>
            <person name="Vesth T.C."/>
            <person name="Theobald S."/>
            <person name="Frisvad J.C."/>
            <person name="Larsen T.O."/>
            <person name="Kjaerboelling I."/>
            <person name="Rothschild-Mancinelli K."/>
            <person name="Lyhne E.K."/>
            <person name="Kogle M.E."/>
            <person name="Barry K."/>
            <person name="Clum A."/>
            <person name="Na H."/>
            <person name="Ledsgaard L."/>
            <person name="Lin J."/>
            <person name="Lipzen A."/>
            <person name="Kuo A."/>
            <person name="Riley R."/>
            <person name="Mondo S."/>
            <person name="Labutti K."/>
            <person name="Haridas S."/>
            <person name="Pangalinan J."/>
            <person name="Salamov A.A."/>
            <person name="Simmons B.A."/>
            <person name="Magnuson J.K."/>
            <person name="Chen J."/>
            <person name="Drula E."/>
            <person name="Henrissat B."/>
            <person name="Wiebenga A."/>
            <person name="Lubbers R.J."/>
            <person name="Gomes A.C."/>
            <person name="Macurrencykelacurrency M.R."/>
            <person name="Stajich J."/>
            <person name="Grigoriev I.V."/>
            <person name="Mortensen U.H."/>
            <person name="De Vries R.P."/>
            <person name="Baker S.E."/>
            <person name="Andersen M.R."/>
        </authorList>
    </citation>
    <scope>NUCLEOTIDE SEQUENCE [LARGE SCALE GENOMIC DNA]</scope>
    <source>
        <strain evidence="3 4">CBS 449.75</strain>
    </source>
</reference>
<evidence type="ECO:0000256" key="2">
    <source>
        <dbReference type="SAM" id="SignalP"/>
    </source>
</evidence>
<dbReference type="EMBL" id="JBFXLQ010000037">
    <property type="protein sequence ID" value="KAL2864846.1"/>
    <property type="molecule type" value="Genomic_DNA"/>
</dbReference>
<evidence type="ECO:0000256" key="1">
    <source>
        <dbReference type="SAM" id="MobiDB-lite"/>
    </source>
</evidence>
<protein>
    <recommendedName>
        <fullName evidence="5">GPI anchored protein</fullName>
    </recommendedName>
</protein>
<keyword evidence="4" id="KW-1185">Reference proteome</keyword>
<evidence type="ECO:0000313" key="4">
    <source>
        <dbReference type="Proteomes" id="UP001610432"/>
    </source>
</evidence>
<sequence length="321" mass="34157">MRSLPQLLLGLCLSPLVHADGRSLLTPSKFADNSTSSIDSVSLLGIRGDLEKRYCPSGTGYCDYSGRCCYEPADACCEDGTCIEQATNFCCSGGGTCPLDTECCEGHCNPGGTACCRDGGYCDSGEACIVLDDGSIGCCPLDGCYEAWQVIYWYYYVYWYVYVYIEITVEVTTTTLSLTSSLTTESTTITVTASNSAEASSIFEDYSYSLSESAATTPDLDELPTSTITTSSPRATPTSSYDDDDDYDDDFDYDDSYDDEPGGSTDDEYTSSTETRPTVPGPASPTDDASSDANGRSILAAGTLWAFLGGAGLSFTMMAAL</sequence>
<feature type="region of interest" description="Disordered" evidence="1">
    <location>
        <begin position="214"/>
        <end position="294"/>
    </location>
</feature>
<evidence type="ECO:0008006" key="5">
    <source>
        <dbReference type="Google" id="ProtNLM"/>
    </source>
</evidence>
<organism evidence="3 4">
    <name type="scientific">Aspergillus lucknowensis</name>
    <dbReference type="NCBI Taxonomy" id="176173"/>
    <lineage>
        <taxon>Eukaryota</taxon>
        <taxon>Fungi</taxon>
        <taxon>Dikarya</taxon>
        <taxon>Ascomycota</taxon>
        <taxon>Pezizomycotina</taxon>
        <taxon>Eurotiomycetes</taxon>
        <taxon>Eurotiomycetidae</taxon>
        <taxon>Eurotiales</taxon>
        <taxon>Aspergillaceae</taxon>
        <taxon>Aspergillus</taxon>
        <taxon>Aspergillus subgen. Nidulantes</taxon>
    </lineage>
</organism>
<name>A0ABR4LJY1_9EURO</name>
<feature type="compositionally biased region" description="Low complexity" evidence="1">
    <location>
        <begin position="224"/>
        <end position="240"/>
    </location>
</feature>
<dbReference type="GeneID" id="98140515"/>
<proteinExistence type="predicted"/>
<feature type="compositionally biased region" description="Acidic residues" evidence="1">
    <location>
        <begin position="241"/>
        <end position="269"/>
    </location>
</feature>